<comment type="caution">
    <text evidence="2">The sequence shown here is derived from an EMBL/GenBank/DDBJ whole genome shotgun (WGS) entry which is preliminary data.</text>
</comment>
<reference evidence="2 3" key="1">
    <citation type="submission" date="2018-06" db="EMBL/GenBank/DDBJ databases">
        <authorList>
            <consortium name="Pathogen Informatics"/>
            <person name="Doyle S."/>
        </authorList>
    </citation>
    <scope>NUCLEOTIDE SEQUENCE [LARGE SCALE GENOMIC DNA]</scope>
    <source>
        <strain evidence="2 3">NCTC10698</strain>
    </source>
</reference>
<proteinExistence type="predicted"/>
<dbReference type="Proteomes" id="UP000255070">
    <property type="component" value="Unassembled WGS sequence"/>
</dbReference>
<organism evidence="2 3">
    <name type="scientific">Comamonas testosteroni</name>
    <name type="common">Pseudomonas testosteroni</name>
    <dbReference type="NCBI Taxonomy" id="285"/>
    <lineage>
        <taxon>Bacteria</taxon>
        <taxon>Pseudomonadati</taxon>
        <taxon>Pseudomonadota</taxon>
        <taxon>Betaproteobacteria</taxon>
        <taxon>Burkholderiales</taxon>
        <taxon>Comamonadaceae</taxon>
        <taxon>Comamonas</taxon>
    </lineage>
</organism>
<evidence type="ECO:0000313" key="3">
    <source>
        <dbReference type="Proteomes" id="UP000255070"/>
    </source>
</evidence>
<dbReference type="EMBL" id="UFXL01000001">
    <property type="protein sequence ID" value="SUY76885.1"/>
    <property type="molecule type" value="Genomic_DNA"/>
</dbReference>
<accession>A0A8B4S372</accession>
<dbReference type="AlphaFoldDB" id="A0A8B4S372"/>
<feature type="region of interest" description="Disordered" evidence="1">
    <location>
        <begin position="1"/>
        <end position="44"/>
    </location>
</feature>
<keyword evidence="3" id="KW-1185">Reference proteome</keyword>
<protein>
    <submittedName>
        <fullName evidence="2">Uncharacterized protein</fullName>
    </submittedName>
</protein>
<evidence type="ECO:0000313" key="2">
    <source>
        <dbReference type="EMBL" id="SUY76885.1"/>
    </source>
</evidence>
<gene>
    <name evidence="2" type="ORF">NCTC10698_01864</name>
</gene>
<name>A0A8B4S372_COMTE</name>
<sequence>MSEYSQSPHIPPCTNKRQQGLARCPWRQPSRTQEVRSRRSVQAAIASGTMRSEAWTNLAIHSRLTQASFPDGGSCCATQSRQAKRPMPPDYKHWPLLECNVTYCRLIETSTFKDQFEQIHSKYCDYQYEYTGCASKPVTRRAWTATCRMHDSAEGGEIVLKFALVPCDGTRWLLRLLTFE</sequence>
<evidence type="ECO:0000256" key="1">
    <source>
        <dbReference type="SAM" id="MobiDB-lite"/>
    </source>
</evidence>